<evidence type="ECO:0000313" key="1">
    <source>
        <dbReference type="EMBL" id="KAF5098300.1"/>
    </source>
</evidence>
<dbReference type="EMBL" id="QVQA01000049">
    <property type="protein sequence ID" value="KAF5098300.1"/>
    <property type="molecule type" value="Genomic_DNA"/>
</dbReference>
<protein>
    <submittedName>
        <fullName evidence="1">Uncharacterized protein</fullName>
    </submittedName>
</protein>
<evidence type="ECO:0000313" key="2">
    <source>
        <dbReference type="Proteomes" id="UP000744676"/>
    </source>
</evidence>
<sequence length="476" mass="53326">MSDEKKGSELPPAKTTGLGIDQLLKMLALQMQAAGGMPDDEEKPKPMEDYKFWKTQPVRAFHETVDKEGPVDPEKTVADVDPNPVPLHSSFEWCTLDLTTKDSIQELYDLLYQNYIEDTDETLRFQYTPQLLEWALKPPGWVADWHIGVRVKATGKLVAFISGVPQTLRVRTNAPFSSVDINFLVVHKKLRSKRLAPVLIKEVTRRVNLTGVWQALYTAGKVLPSPVGTARYYHRPLNWVKLSETGFSSTLPGQTPAQMVARNALPNEQTLASIRPMQETDVAQVFPLLTKYLERFDLAPVFKSEEEISHFFVGAKDTLFEVEEAQKPVFAYVVEDEKTGKITDFFSFFRLDSTVLNDPKHTSINAAYGYYYATETAFSTTTTGSAEDQRKPLAARLKLLHQNALILAHKLNFDVFNAVSALDNPLFLEDLKFGVGTGALHYYLFNYKAFPIHGGFDSKTGLSLPKEGGGIGVLLL</sequence>
<name>A0ACB6V573_9ASCO</name>
<dbReference type="Proteomes" id="UP000744676">
    <property type="component" value="Unassembled WGS sequence"/>
</dbReference>
<reference evidence="1 2" key="1">
    <citation type="journal article" date="2020" name="Front. Microbiol.">
        <title>Phenotypic and Genetic Characterization of the Cheese Ripening Yeast Geotrichum candidum.</title>
        <authorList>
            <person name="Perkins V."/>
            <person name="Vignola S."/>
            <person name="Lessard M.H."/>
            <person name="Plante P.L."/>
            <person name="Corbeil J."/>
            <person name="Dugat-Bony E."/>
            <person name="Frenette M."/>
            <person name="Labrie S."/>
        </authorList>
    </citation>
    <scope>NUCLEOTIDE SEQUENCE [LARGE SCALE GENOMIC DNA]</scope>
    <source>
        <strain evidence="1 2">LMA-1147</strain>
    </source>
</reference>
<keyword evidence="2" id="KW-1185">Reference proteome</keyword>
<comment type="caution">
    <text evidence="1">The sequence shown here is derived from an EMBL/GenBank/DDBJ whole genome shotgun (WGS) entry which is preliminary data.</text>
</comment>
<organism evidence="1 2">
    <name type="scientific">Geotrichum galactomycetum</name>
    <dbReference type="NCBI Taxonomy" id="27317"/>
    <lineage>
        <taxon>Eukaryota</taxon>
        <taxon>Fungi</taxon>
        <taxon>Dikarya</taxon>
        <taxon>Ascomycota</taxon>
        <taxon>Saccharomycotina</taxon>
        <taxon>Dipodascomycetes</taxon>
        <taxon>Dipodascales</taxon>
        <taxon>Dipodascaceae</taxon>
        <taxon>Geotrichum</taxon>
    </lineage>
</organism>
<gene>
    <name evidence="1" type="ORF">D0Z00_002100</name>
</gene>
<accession>A0ACB6V573</accession>
<proteinExistence type="predicted"/>